<sequence length="152" mass="16993">MASSASESVLEGIEFFSEANSLLLRSLMEETQEEHDQYYGDDRLVSMIQSLEAEISGSLLGYTASELQGFDNGHADGQDCSTSVSDHDCGWVDDMEVSSSSQFEEMNTWSSYYGDEMDDIAMEYEFGNYINGNDHYHFCYLPQEPSDAVCSS</sequence>
<evidence type="ECO:0000313" key="1">
    <source>
        <dbReference type="EMBL" id="KAI4333408.1"/>
    </source>
</evidence>
<gene>
    <name evidence="1" type="ORF">L6164_018228</name>
</gene>
<reference evidence="1 2" key="1">
    <citation type="journal article" date="2022" name="DNA Res.">
        <title>Chromosomal-level genome assembly of the orchid tree Bauhinia variegata (Leguminosae; Cercidoideae) supports the allotetraploid origin hypothesis of Bauhinia.</title>
        <authorList>
            <person name="Zhong Y."/>
            <person name="Chen Y."/>
            <person name="Zheng D."/>
            <person name="Pang J."/>
            <person name="Liu Y."/>
            <person name="Luo S."/>
            <person name="Meng S."/>
            <person name="Qian L."/>
            <person name="Wei D."/>
            <person name="Dai S."/>
            <person name="Zhou R."/>
        </authorList>
    </citation>
    <scope>NUCLEOTIDE SEQUENCE [LARGE SCALE GENOMIC DNA]</scope>
    <source>
        <strain evidence="1">BV-YZ2020</strain>
    </source>
</reference>
<name>A0ACB9NBJ6_BAUVA</name>
<protein>
    <submittedName>
        <fullName evidence="1">Uncharacterized protein</fullName>
    </submittedName>
</protein>
<dbReference type="EMBL" id="CM039432">
    <property type="protein sequence ID" value="KAI4333408.1"/>
    <property type="molecule type" value="Genomic_DNA"/>
</dbReference>
<comment type="caution">
    <text evidence="1">The sequence shown here is derived from an EMBL/GenBank/DDBJ whole genome shotgun (WGS) entry which is preliminary data.</text>
</comment>
<accession>A0ACB9NBJ6</accession>
<evidence type="ECO:0000313" key="2">
    <source>
        <dbReference type="Proteomes" id="UP000828941"/>
    </source>
</evidence>
<keyword evidence="2" id="KW-1185">Reference proteome</keyword>
<organism evidence="1 2">
    <name type="scientific">Bauhinia variegata</name>
    <name type="common">Purple orchid tree</name>
    <name type="synonym">Phanera variegata</name>
    <dbReference type="NCBI Taxonomy" id="167791"/>
    <lineage>
        <taxon>Eukaryota</taxon>
        <taxon>Viridiplantae</taxon>
        <taxon>Streptophyta</taxon>
        <taxon>Embryophyta</taxon>
        <taxon>Tracheophyta</taxon>
        <taxon>Spermatophyta</taxon>
        <taxon>Magnoliopsida</taxon>
        <taxon>eudicotyledons</taxon>
        <taxon>Gunneridae</taxon>
        <taxon>Pentapetalae</taxon>
        <taxon>rosids</taxon>
        <taxon>fabids</taxon>
        <taxon>Fabales</taxon>
        <taxon>Fabaceae</taxon>
        <taxon>Cercidoideae</taxon>
        <taxon>Cercideae</taxon>
        <taxon>Bauhiniinae</taxon>
        <taxon>Bauhinia</taxon>
    </lineage>
</organism>
<proteinExistence type="predicted"/>
<dbReference type="Proteomes" id="UP000828941">
    <property type="component" value="Chromosome 7"/>
</dbReference>